<dbReference type="GO" id="GO:0005886">
    <property type="term" value="C:plasma membrane"/>
    <property type="evidence" value="ECO:0007669"/>
    <property type="project" value="TreeGrafter"/>
</dbReference>
<evidence type="ECO:0000256" key="5">
    <source>
        <dbReference type="SAM" id="Phobius"/>
    </source>
</evidence>
<dbReference type="CDD" id="cd17502">
    <property type="entry name" value="MFS_Azr1_MDR_like"/>
    <property type="match status" value="1"/>
</dbReference>
<feature type="domain" description="Major facilitator superfamily (MFS) profile" evidence="6">
    <location>
        <begin position="38"/>
        <end position="525"/>
    </location>
</feature>
<reference evidence="7" key="1">
    <citation type="journal article" date="2020" name="Stud. Mycol.">
        <title>101 Dothideomycetes genomes: a test case for predicting lifestyles and emergence of pathogens.</title>
        <authorList>
            <person name="Haridas S."/>
            <person name="Albert R."/>
            <person name="Binder M."/>
            <person name="Bloem J."/>
            <person name="Labutti K."/>
            <person name="Salamov A."/>
            <person name="Andreopoulos B."/>
            <person name="Baker S."/>
            <person name="Barry K."/>
            <person name="Bills G."/>
            <person name="Bluhm B."/>
            <person name="Cannon C."/>
            <person name="Castanera R."/>
            <person name="Culley D."/>
            <person name="Daum C."/>
            <person name="Ezra D."/>
            <person name="Gonzalez J."/>
            <person name="Henrissat B."/>
            <person name="Kuo A."/>
            <person name="Liang C."/>
            <person name="Lipzen A."/>
            <person name="Lutzoni F."/>
            <person name="Magnuson J."/>
            <person name="Mondo S."/>
            <person name="Nolan M."/>
            <person name="Ohm R."/>
            <person name="Pangilinan J."/>
            <person name="Park H.-J."/>
            <person name="Ramirez L."/>
            <person name="Alfaro M."/>
            <person name="Sun H."/>
            <person name="Tritt A."/>
            <person name="Yoshinaga Y."/>
            <person name="Zwiers L.-H."/>
            <person name="Turgeon B."/>
            <person name="Goodwin S."/>
            <person name="Spatafora J."/>
            <person name="Crous P."/>
            <person name="Grigoriev I."/>
        </authorList>
    </citation>
    <scope>NUCLEOTIDE SEQUENCE</scope>
    <source>
        <strain evidence="7">CBS 119925</strain>
    </source>
</reference>
<keyword evidence="8" id="KW-1185">Reference proteome</keyword>
<evidence type="ECO:0000256" key="1">
    <source>
        <dbReference type="ARBA" id="ARBA00004141"/>
    </source>
</evidence>
<dbReference type="AlphaFoldDB" id="A0A6A6UYR0"/>
<keyword evidence="3 5" id="KW-1133">Transmembrane helix</keyword>
<evidence type="ECO:0000259" key="6">
    <source>
        <dbReference type="PROSITE" id="PS50850"/>
    </source>
</evidence>
<dbReference type="Proteomes" id="UP000799440">
    <property type="component" value="Unassembled WGS sequence"/>
</dbReference>
<dbReference type="OrthoDB" id="10021397at2759"/>
<evidence type="ECO:0000313" key="8">
    <source>
        <dbReference type="Proteomes" id="UP000799440"/>
    </source>
</evidence>
<dbReference type="SUPFAM" id="SSF103473">
    <property type="entry name" value="MFS general substrate transporter"/>
    <property type="match status" value="1"/>
</dbReference>
<feature type="transmembrane region" description="Helical" evidence="5">
    <location>
        <begin position="304"/>
        <end position="326"/>
    </location>
</feature>
<dbReference type="FunFam" id="1.20.1720.10:FF:000012">
    <property type="entry name" value="MFS toxin efflux pump (AflT)"/>
    <property type="match status" value="1"/>
</dbReference>
<feature type="transmembrane region" description="Helical" evidence="5">
    <location>
        <begin position="395"/>
        <end position="413"/>
    </location>
</feature>
<name>A0A6A6UYR0_9PLEO</name>
<organism evidence="7 8">
    <name type="scientific">Sporormia fimetaria CBS 119925</name>
    <dbReference type="NCBI Taxonomy" id="1340428"/>
    <lineage>
        <taxon>Eukaryota</taxon>
        <taxon>Fungi</taxon>
        <taxon>Dikarya</taxon>
        <taxon>Ascomycota</taxon>
        <taxon>Pezizomycotina</taxon>
        <taxon>Dothideomycetes</taxon>
        <taxon>Pleosporomycetidae</taxon>
        <taxon>Pleosporales</taxon>
        <taxon>Sporormiaceae</taxon>
        <taxon>Sporormia</taxon>
    </lineage>
</organism>
<dbReference type="Gene3D" id="1.20.1250.20">
    <property type="entry name" value="MFS general substrate transporter like domains"/>
    <property type="match status" value="1"/>
</dbReference>
<gene>
    <name evidence="7" type="ORF">M011DRAFT_497471</name>
</gene>
<dbReference type="Gene3D" id="1.20.1720.10">
    <property type="entry name" value="Multidrug resistance protein D"/>
    <property type="match status" value="1"/>
</dbReference>
<dbReference type="InterPro" id="IPR011701">
    <property type="entry name" value="MFS"/>
</dbReference>
<feature type="transmembrane region" description="Helical" evidence="5">
    <location>
        <begin position="159"/>
        <end position="179"/>
    </location>
</feature>
<keyword evidence="2 5" id="KW-0812">Transmembrane</keyword>
<feature type="transmembrane region" description="Helical" evidence="5">
    <location>
        <begin position="133"/>
        <end position="153"/>
    </location>
</feature>
<dbReference type="PROSITE" id="PS50850">
    <property type="entry name" value="MFS"/>
    <property type="match status" value="1"/>
</dbReference>
<feature type="transmembrane region" description="Helical" evidence="5">
    <location>
        <begin position="264"/>
        <end position="284"/>
    </location>
</feature>
<evidence type="ECO:0000256" key="4">
    <source>
        <dbReference type="ARBA" id="ARBA00023136"/>
    </source>
</evidence>
<feature type="transmembrane region" description="Helical" evidence="5">
    <location>
        <begin position="338"/>
        <end position="359"/>
    </location>
</feature>
<dbReference type="InterPro" id="IPR020846">
    <property type="entry name" value="MFS_dom"/>
</dbReference>
<feature type="transmembrane region" description="Helical" evidence="5">
    <location>
        <begin position="73"/>
        <end position="96"/>
    </location>
</feature>
<dbReference type="PANTHER" id="PTHR23501">
    <property type="entry name" value="MAJOR FACILITATOR SUPERFAMILY"/>
    <property type="match status" value="1"/>
</dbReference>
<dbReference type="FunFam" id="1.20.1250.20:FF:000196">
    <property type="entry name" value="MFS toxin efflux pump (AflT)"/>
    <property type="match status" value="1"/>
</dbReference>
<keyword evidence="4 5" id="KW-0472">Membrane</keyword>
<sequence length="536" mass="57035">MDTPFNKSQQSLENPFKTPYTNAKVEPVYPSSWNLAVILIALCLTTFCVALDNTIIATAIPSITDEFHSLEDVGWYGAVYLLTTCALQLQFGTIYSMFSTKWVFLSALFVFEIGSLICGAAPNSLALIIGRAIAGLGSAGLFSGGLITIAFITPVEKRSVYIGLMGGVYGVASVAGPLLGGLFTNNATWRWCFYINLPLGGISAVIILLVLKLPSPNNGAPRHAGQILKQLDLEGSAAFIPAIICLMLSLHWGGVTYAWSSPRIIALLTLFSLLTLAFIAIQIWKRDLATVPPKMISQRTMAGGSAFAFLLGGSFFLLVYYIPVWLQAILGNSPIRSGINTLPFLISQIASMMVTGAIIPHVGHYMPFLFLSSIFMSIGAGLLTTFTVHIATSKWIGYTILYGLGAGFGFQLPTLAAQTVLPLEDVGKGTATIMFFQLLGGAVFISAAQNVFLNSLVKGLVEVGVKEPMGVVHAGATGVRRVVEEGLLEGVREAYNGALVKTFEIALILSCLSVLGAGVMQWRSVKGGKGDVAAVA</sequence>
<comment type="subcellular location">
    <subcellularLocation>
        <location evidence="1">Membrane</location>
        <topology evidence="1">Multi-pass membrane protein</topology>
    </subcellularLocation>
</comment>
<protein>
    <submittedName>
        <fullName evidence="7">MFS general substrate transporter</fullName>
    </submittedName>
</protein>
<feature type="transmembrane region" description="Helical" evidence="5">
    <location>
        <begin position="238"/>
        <end position="257"/>
    </location>
</feature>
<evidence type="ECO:0000256" key="3">
    <source>
        <dbReference type="ARBA" id="ARBA00022989"/>
    </source>
</evidence>
<feature type="transmembrane region" description="Helical" evidence="5">
    <location>
        <begin position="365"/>
        <end position="388"/>
    </location>
</feature>
<feature type="transmembrane region" description="Helical" evidence="5">
    <location>
        <begin position="191"/>
        <end position="211"/>
    </location>
</feature>
<feature type="transmembrane region" description="Helical" evidence="5">
    <location>
        <begin position="102"/>
        <end position="121"/>
    </location>
</feature>
<dbReference type="Pfam" id="PF07690">
    <property type="entry name" value="MFS_1"/>
    <property type="match status" value="1"/>
</dbReference>
<proteinExistence type="predicted"/>
<feature type="transmembrane region" description="Helical" evidence="5">
    <location>
        <begin position="35"/>
        <end position="61"/>
    </location>
</feature>
<dbReference type="InterPro" id="IPR036259">
    <property type="entry name" value="MFS_trans_sf"/>
</dbReference>
<dbReference type="GO" id="GO:0022857">
    <property type="term" value="F:transmembrane transporter activity"/>
    <property type="evidence" value="ECO:0007669"/>
    <property type="project" value="InterPro"/>
</dbReference>
<evidence type="ECO:0000256" key="2">
    <source>
        <dbReference type="ARBA" id="ARBA00022692"/>
    </source>
</evidence>
<evidence type="ECO:0000313" key="7">
    <source>
        <dbReference type="EMBL" id="KAF2742530.1"/>
    </source>
</evidence>
<feature type="transmembrane region" description="Helical" evidence="5">
    <location>
        <begin position="433"/>
        <end position="453"/>
    </location>
</feature>
<dbReference type="EMBL" id="MU006607">
    <property type="protein sequence ID" value="KAF2742530.1"/>
    <property type="molecule type" value="Genomic_DNA"/>
</dbReference>
<accession>A0A6A6UYR0</accession>
<dbReference type="PRINTS" id="PR01036">
    <property type="entry name" value="TCRTETB"/>
</dbReference>
<dbReference type="PANTHER" id="PTHR23501:SF201">
    <property type="entry name" value="MFS AFLATOXIN EFFLUX PUMP"/>
    <property type="match status" value="1"/>
</dbReference>